<dbReference type="NCBIfam" id="TIGR01845">
    <property type="entry name" value="outer_NodT"/>
    <property type="match status" value="1"/>
</dbReference>
<keyword evidence="4" id="KW-1185">Reference proteome</keyword>
<dbReference type="GO" id="GO:0005886">
    <property type="term" value="C:plasma membrane"/>
    <property type="evidence" value="ECO:0007669"/>
    <property type="project" value="UniProtKB-SubCell"/>
</dbReference>
<keyword evidence="2 3" id="KW-0449">Lipoprotein</keyword>
<gene>
    <name evidence="3" type="ordered locus">Plut_0808</name>
</gene>
<dbReference type="eggNOG" id="COG1538">
    <property type="taxonomic scope" value="Bacteria"/>
</dbReference>
<dbReference type="PANTHER" id="PTHR30203">
    <property type="entry name" value="OUTER MEMBRANE CATION EFFLUX PROTEIN"/>
    <property type="match status" value="1"/>
</dbReference>
<keyword evidence="2" id="KW-0564">Palmitate</keyword>
<dbReference type="EMBL" id="CP000096">
    <property type="protein sequence ID" value="ABB23679.1"/>
    <property type="molecule type" value="Genomic_DNA"/>
</dbReference>
<keyword evidence="2" id="KW-0812">Transmembrane</keyword>
<evidence type="ECO:0000256" key="2">
    <source>
        <dbReference type="RuleBase" id="RU362097"/>
    </source>
</evidence>
<protein>
    <submittedName>
        <fullName evidence="3">RND efflux system, outer membrane lipoprotein, NodT</fullName>
    </submittedName>
</protein>
<dbReference type="Proteomes" id="UP000002709">
    <property type="component" value="Chromosome"/>
</dbReference>
<dbReference type="Gene3D" id="2.20.200.10">
    <property type="entry name" value="Outer membrane efflux proteins (OEP)"/>
    <property type="match status" value="1"/>
</dbReference>
<dbReference type="GO" id="GO:0015562">
    <property type="term" value="F:efflux transmembrane transporter activity"/>
    <property type="evidence" value="ECO:0007669"/>
    <property type="project" value="InterPro"/>
</dbReference>
<organism evidence="3 4">
    <name type="scientific">Chlorobium luteolum (strain DSM 273 / BCRC 81028 / 2530)</name>
    <name type="common">Pelodictyon luteolum</name>
    <dbReference type="NCBI Taxonomy" id="319225"/>
    <lineage>
        <taxon>Bacteria</taxon>
        <taxon>Pseudomonadati</taxon>
        <taxon>Chlorobiota</taxon>
        <taxon>Chlorobiia</taxon>
        <taxon>Chlorobiales</taxon>
        <taxon>Chlorobiaceae</taxon>
        <taxon>Chlorobium/Pelodictyon group</taxon>
        <taxon>Pelodictyon</taxon>
    </lineage>
</organism>
<proteinExistence type="inferred from homology"/>
<dbReference type="RefSeq" id="WP_011357553.1">
    <property type="nucleotide sequence ID" value="NC_007512.1"/>
</dbReference>
<dbReference type="STRING" id="319225.Plut_0808"/>
<accession>Q3B4Q2</accession>
<comment type="similarity">
    <text evidence="1 2">Belongs to the outer membrane factor (OMF) (TC 1.B.17) family.</text>
</comment>
<dbReference type="SUPFAM" id="SSF56954">
    <property type="entry name" value="Outer membrane efflux proteins (OEP)"/>
    <property type="match status" value="1"/>
</dbReference>
<sequence length="476" mass="51096">MKSRLHLRLQGSAATILLLTTLLLGGCGASGRFHRPDAALPAAYRGDGSAASMADTSVALLPYNRFFRDSTLVGLVDRAVEGNLDLQVALKNIDYARQTLNSARLGVLPEVSLGVSASSSRPSDNGLNAVTSGDKTVEAFTASGRASWEVDIWGRIRSRRKSALASYLKTAEAARAVRTRLVADVADTYYSLLLFDAQLESSRRNLALADTTLTMIRLQYDAGLVTSLAVQQQDAARQSIALRVPELERQVAAAENALSILCGTMPASVRRGEPLFRTAIRDDLPAGVPAALLENRPDVKGAEMALRAAYQDVEAARSSLYPSITLTAEGGLNALRASDWFTTPGSLFGLVGGAVLQPVFQQGKLQALLRQAKIRNLQAELAFRQSVLRAVGEVSDALVALRKIQEGETIAARRAASLETAVSNASMLFKSGLATYLEVMQAEESALQAELELADIRRRHLSAMAELYRALGGGWR</sequence>
<dbReference type="PROSITE" id="PS51257">
    <property type="entry name" value="PROKAR_LIPOPROTEIN"/>
    <property type="match status" value="1"/>
</dbReference>
<evidence type="ECO:0000313" key="4">
    <source>
        <dbReference type="Proteomes" id="UP000002709"/>
    </source>
</evidence>
<evidence type="ECO:0000313" key="3">
    <source>
        <dbReference type="EMBL" id="ABB23679.1"/>
    </source>
</evidence>
<dbReference type="InterPro" id="IPR010131">
    <property type="entry name" value="MdtP/NodT-like"/>
</dbReference>
<dbReference type="InterPro" id="IPR003423">
    <property type="entry name" value="OMP_efflux"/>
</dbReference>
<keyword evidence="2" id="KW-1134">Transmembrane beta strand</keyword>
<name>Q3B4Q2_CHLL3</name>
<reference evidence="4" key="1">
    <citation type="submission" date="2005-08" db="EMBL/GenBank/DDBJ databases">
        <title>Complete sequence of Pelodictyon luteolum DSM 273.</title>
        <authorList>
            <consortium name="US DOE Joint Genome Institute"/>
            <person name="Copeland A."/>
            <person name="Lucas S."/>
            <person name="Lapidus A."/>
            <person name="Barry K."/>
            <person name="Detter J.C."/>
            <person name="Glavina T."/>
            <person name="Hammon N."/>
            <person name="Israni S."/>
            <person name="Pitluck S."/>
            <person name="Bryant D."/>
            <person name="Schmutz J."/>
            <person name="Larimer F."/>
            <person name="Land M."/>
            <person name="Kyrpides N."/>
            <person name="Ivanova N."/>
            <person name="Richardson P."/>
        </authorList>
    </citation>
    <scope>NUCLEOTIDE SEQUENCE [LARGE SCALE GENOMIC DNA]</scope>
    <source>
        <strain evidence="4">DSM 273 / BCRC 81028 / 2530</strain>
    </source>
</reference>
<dbReference type="PANTHER" id="PTHR30203:SF33">
    <property type="entry name" value="BLR4455 PROTEIN"/>
    <property type="match status" value="1"/>
</dbReference>
<dbReference type="Pfam" id="PF02321">
    <property type="entry name" value="OEP"/>
    <property type="match status" value="2"/>
</dbReference>
<dbReference type="Gene3D" id="1.20.1600.10">
    <property type="entry name" value="Outer membrane efflux proteins (OEP)"/>
    <property type="match status" value="1"/>
</dbReference>
<evidence type="ECO:0000256" key="1">
    <source>
        <dbReference type="ARBA" id="ARBA00007613"/>
    </source>
</evidence>
<dbReference type="AlphaFoldDB" id="Q3B4Q2"/>
<dbReference type="HOGENOM" id="CLU_012817_13_3_10"/>
<keyword evidence="2" id="KW-0472">Membrane</keyword>
<dbReference type="KEGG" id="plt:Plut_0808"/>
<dbReference type="OrthoDB" id="9770517at2"/>
<comment type="subcellular location">
    <subcellularLocation>
        <location evidence="2">Cell membrane</location>
        <topology evidence="2">Lipid-anchor</topology>
    </subcellularLocation>
</comment>